<dbReference type="PATRIC" id="fig|1255043.3.peg.990"/>
<dbReference type="Proteomes" id="UP000010809">
    <property type="component" value="Chromosome"/>
</dbReference>
<dbReference type="InterPro" id="IPR004843">
    <property type="entry name" value="Calcineurin-like_PHP"/>
</dbReference>
<dbReference type="SUPFAM" id="SSF56300">
    <property type="entry name" value="Metallo-dependent phosphatases"/>
    <property type="match status" value="1"/>
</dbReference>
<accession>L0DUK0</accession>
<protein>
    <submittedName>
        <fullName evidence="7">Ser/Thr protein phosphatase family protein, UDP-2,3-diacylglucosamine hydrolase-like protein</fullName>
    </submittedName>
</protein>
<keyword evidence="4" id="KW-0472">Membrane</keyword>
<keyword evidence="5" id="KW-0464">Manganese</keyword>
<dbReference type="EMBL" id="CP003989">
    <property type="protein sequence ID" value="AGA32670.1"/>
    <property type="molecule type" value="Genomic_DNA"/>
</dbReference>
<evidence type="ECO:0000256" key="4">
    <source>
        <dbReference type="ARBA" id="ARBA00023136"/>
    </source>
</evidence>
<dbReference type="InterPro" id="IPR029052">
    <property type="entry name" value="Metallo-depent_PP-like"/>
</dbReference>
<evidence type="ECO:0000256" key="5">
    <source>
        <dbReference type="ARBA" id="ARBA00023211"/>
    </source>
</evidence>
<dbReference type="InterPro" id="IPR043461">
    <property type="entry name" value="LpxH-like"/>
</dbReference>
<dbReference type="AlphaFoldDB" id="L0DUK0"/>
<evidence type="ECO:0000256" key="1">
    <source>
        <dbReference type="ARBA" id="ARBA00022475"/>
    </source>
</evidence>
<dbReference type="PANTHER" id="PTHR34990:SF2">
    <property type="entry name" value="BLL8164 PROTEIN"/>
    <property type="match status" value="1"/>
</dbReference>
<keyword evidence="2" id="KW-0997">Cell inner membrane</keyword>
<dbReference type="GO" id="GO:0046872">
    <property type="term" value="F:metal ion binding"/>
    <property type="evidence" value="ECO:0007669"/>
    <property type="project" value="UniProtKB-KW"/>
</dbReference>
<dbReference type="KEGG" id="tni:TVNIR_0984"/>
<keyword evidence="1" id="KW-1003">Cell membrane</keyword>
<dbReference type="eggNOG" id="COG2908">
    <property type="taxonomic scope" value="Bacteria"/>
</dbReference>
<evidence type="ECO:0000256" key="2">
    <source>
        <dbReference type="ARBA" id="ARBA00022519"/>
    </source>
</evidence>
<dbReference type="CDD" id="cd07398">
    <property type="entry name" value="MPP_YbbF-LpxH"/>
    <property type="match status" value="1"/>
</dbReference>
<gene>
    <name evidence="7" type="ordered locus">TVNIR_0984</name>
</gene>
<keyword evidence="3" id="KW-0479">Metal-binding</keyword>
<sequence>MRSLDCRTAFVSDVHLGTRDCRADYLLDFLQRLDCERLVLVGDIFDLWAMRRRVFWTTAQAAVLEHVLALADRGIDVVYIPGNHDEALRSLVGSEIRGVRILRDLEHRTADGRRFLVSHGDQFDAEVRHSRLQHLMGDLGYQVLLRLGRWVDRFRRLLRLPYWSLSAWAKTRVGRARDYIGRFEAAASRVARDRGFDGHIVGHIHKAGIHSRDGVLYCNTGDWVEHCTALIEDHGGFLHLVHWSDHVRLDASDTVQTACDSQLPPLPPELAWLGALPDPVTQRP</sequence>
<evidence type="ECO:0000259" key="6">
    <source>
        <dbReference type="Pfam" id="PF00149"/>
    </source>
</evidence>
<dbReference type="Gene3D" id="3.60.21.10">
    <property type="match status" value="1"/>
</dbReference>
<proteinExistence type="predicted"/>
<keyword evidence="8" id="KW-1185">Reference proteome</keyword>
<dbReference type="GO" id="GO:0008758">
    <property type="term" value="F:UDP-2,3-diacylglucosamine hydrolase activity"/>
    <property type="evidence" value="ECO:0007669"/>
    <property type="project" value="TreeGrafter"/>
</dbReference>
<dbReference type="GO" id="GO:0009245">
    <property type="term" value="P:lipid A biosynthetic process"/>
    <property type="evidence" value="ECO:0007669"/>
    <property type="project" value="TreeGrafter"/>
</dbReference>
<dbReference type="GO" id="GO:0016020">
    <property type="term" value="C:membrane"/>
    <property type="evidence" value="ECO:0007669"/>
    <property type="project" value="GOC"/>
</dbReference>
<dbReference type="Pfam" id="PF00149">
    <property type="entry name" value="Metallophos"/>
    <property type="match status" value="1"/>
</dbReference>
<dbReference type="HOGENOM" id="CLU_061126_1_0_6"/>
<evidence type="ECO:0000313" key="8">
    <source>
        <dbReference type="Proteomes" id="UP000010809"/>
    </source>
</evidence>
<dbReference type="RefSeq" id="WP_015257811.1">
    <property type="nucleotide sequence ID" value="NC_019902.2"/>
</dbReference>
<organism evidence="7 8">
    <name type="scientific">Thioalkalivibrio nitratireducens (strain DSM 14787 / UNIQEM 213 / ALEN2)</name>
    <dbReference type="NCBI Taxonomy" id="1255043"/>
    <lineage>
        <taxon>Bacteria</taxon>
        <taxon>Pseudomonadati</taxon>
        <taxon>Pseudomonadota</taxon>
        <taxon>Gammaproteobacteria</taxon>
        <taxon>Chromatiales</taxon>
        <taxon>Ectothiorhodospiraceae</taxon>
        <taxon>Thioalkalivibrio</taxon>
    </lineage>
</organism>
<reference evidence="7" key="1">
    <citation type="submission" date="2015-12" db="EMBL/GenBank/DDBJ databases">
        <authorList>
            <person name="Tikhonova T.V."/>
            <person name="Pavlov A.R."/>
            <person name="Beletsky A.V."/>
            <person name="Mardanov A.V."/>
            <person name="Sorokin D.Y."/>
            <person name="Ravin N.V."/>
            <person name="Popov V.O."/>
        </authorList>
    </citation>
    <scope>NUCLEOTIDE SEQUENCE</scope>
    <source>
        <strain evidence="7">DSM 14787</strain>
    </source>
</reference>
<dbReference type="PANTHER" id="PTHR34990">
    <property type="entry name" value="UDP-2,3-DIACYLGLUCOSAMINE HYDROLASE-RELATED"/>
    <property type="match status" value="1"/>
</dbReference>
<name>L0DUK0_THIND</name>
<evidence type="ECO:0000313" key="7">
    <source>
        <dbReference type="EMBL" id="AGA32670.1"/>
    </source>
</evidence>
<feature type="domain" description="Calcineurin-like phosphoesterase" evidence="6">
    <location>
        <begin position="7"/>
        <end position="206"/>
    </location>
</feature>
<evidence type="ECO:0000256" key="3">
    <source>
        <dbReference type="ARBA" id="ARBA00022723"/>
    </source>
</evidence>
<dbReference type="OrthoDB" id="9802481at2"/>